<dbReference type="Gene3D" id="3.40.50.740">
    <property type="match status" value="1"/>
</dbReference>
<dbReference type="Pfam" id="PF04879">
    <property type="entry name" value="Molybdop_Fe4S4"/>
    <property type="match status" value="1"/>
</dbReference>
<dbReference type="Gene3D" id="2.20.25.90">
    <property type="entry name" value="ADC-like domains"/>
    <property type="match status" value="1"/>
</dbReference>
<dbReference type="InterPro" id="IPR050612">
    <property type="entry name" value="Prok_Mopterin_Oxidored"/>
</dbReference>
<keyword evidence="6" id="KW-1185">Reference proteome</keyword>
<name>A0A5C4LSN8_9PSEU</name>
<evidence type="ECO:0000259" key="4">
    <source>
        <dbReference type="PROSITE" id="PS51669"/>
    </source>
</evidence>
<evidence type="ECO:0000256" key="3">
    <source>
        <dbReference type="ARBA" id="ARBA00023014"/>
    </source>
</evidence>
<dbReference type="Gene3D" id="3.40.228.10">
    <property type="entry name" value="Dimethylsulfoxide Reductase, domain 2"/>
    <property type="match status" value="1"/>
</dbReference>
<protein>
    <recommendedName>
        <fullName evidence="4">4Fe-4S Mo/W bis-MGD-type domain-containing protein</fullName>
    </recommendedName>
</protein>
<dbReference type="InterPro" id="IPR006656">
    <property type="entry name" value="Mopterin_OxRdtase"/>
</dbReference>
<dbReference type="Pfam" id="PF00384">
    <property type="entry name" value="Molybdopterin"/>
    <property type="match status" value="1"/>
</dbReference>
<dbReference type="SUPFAM" id="SSF53706">
    <property type="entry name" value="Formate dehydrogenase/DMSO reductase, domains 1-3"/>
    <property type="match status" value="1"/>
</dbReference>
<dbReference type="PROSITE" id="PS51669">
    <property type="entry name" value="4FE4S_MOW_BIS_MGD"/>
    <property type="match status" value="1"/>
</dbReference>
<dbReference type="SMART" id="SM00926">
    <property type="entry name" value="Molybdop_Fe4S4"/>
    <property type="match status" value="1"/>
</dbReference>
<dbReference type="GO" id="GO:0016491">
    <property type="term" value="F:oxidoreductase activity"/>
    <property type="evidence" value="ECO:0007669"/>
    <property type="project" value="InterPro"/>
</dbReference>
<dbReference type="PANTHER" id="PTHR43742">
    <property type="entry name" value="TRIMETHYLAMINE-N-OXIDE REDUCTASE"/>
    <property type="match status" value="1"/>
</dbReference>
<keyword evidence="1" id="KW-0479">Metal-binding</keyword>
<dbReference type="RefSeq" id="WP_139100624.1">
    <property type="nucleotide sequence ID" value="NZ_VDFW01000051.1"/>
</dbReference>
<dbReference type="OrthoDB" id="7376058at2"/>
<accession>A0A5C4LSN8</accession>
<sequence>MGTTASLGHSGSTRQVSTFCALCVSRCGATATVRDGTLVALEPAPDHPTGHALCVKGKAAPELVYHRDRVLHPLKRTNPKGAPDPGWQRISWDEALDTIAERLTTLARESGPECVAFGTASPSTSAMSDSVDWVTRLRRAFGSPNLCGYMESCGWGRYLAPTYTYGMPVPGAFVPDLEQAGCILYWGYNPSISRLAHATSTVAAVARGARLVVVDPRRAGLAGKAHHWLRVRPGTDATLALSLTHVMIEQGWFGLRKAVA</sequence>
<gene>
    <name evidence="5" type="ORF">FG385_32425</name>
</gene>
<proteinExistence type="predicted"/>
<evidence type="ECO:0000256" key="1">
    <source>
        <dbReference type="ARBA" id="ARBA00022723"/>
    </source>
</evidence>
<organism evidence="5 6">
    <name type="scientific">Amycolatopsis alkalitolerans</name>
    <dbReference type="NCBI Taxonomy" id="2547244"/>
    <lineage>
        <taxon>Bacteria</taxon>
        <taxon>Bacillati</taxon>
        <taxon>Actinomycetota</taxon>
        <taxon>Actinomycetes</taxon>
        <taxon>Pseudonocardiales</taxon>
        <taxon>Pseudonocardiaceae</taxon>
        <taxon>Amycolatopsis</taxon>
    </lineage>
</organism>
<reference evidence="5 6" key="1">
    <citation type="submission" date="2019-06" db="EMBL/GenBank/DDBJ databases">
        <title>Amycolatopsis alkalitolerans sp. nov., isolated from Gastrodia elata Blume.</title>
        <authorList>
            <person name="Narsing Rao M.P."/>
            <person name="Li W.J."/>
        </authorList>
    </citation>
    <scope>NUCLEOTIDE SEQUENCE [LARGE SCALE GENOMIC DNA]</scope>
    <source>
        <strain evidence="5 6">SYSUP0005</strain>
    </source>
</reference>
<feature type="domain" description="4Fe-4S Mo/W bis-MGD-type" evidence="4">
    <location>
        <begin position="13"/>
        <end position="68"/>
    </location>
</feature>
<keyword evidence="3" id="KW-0411">Iron-sulfur</keyword>
<evidence type="ECO:0000256" key="2">
    <source>
        <dbReference type="ARBA" id="ARBA00023004"/>
    </source>
</evidence>
<dbReference type="EMBL" id="VDFW01000051">
    <property type="protein sequence ID" value="TNC19392.1"/>
    <property type="molecule type" value="Genomic_DNA"/>
</dbReference>
<keyword evidence="2" id="KW-0408">Iron</keyword>
<dbReference type="AlphaFoldDB" id="A0A5C4LSN8"/>
<dbReference type="Proteomes" id="UP000305546">
    <property type="component" value="Unassembled WGS sequence"/>
</dbReference>
<comment type="caution">
    <text evidence="5">The sequence shown here is derived from an EMBL/GenBank/DDBJ whole genome shotgun (WGS) entry which is preliminary data.</text>
</comment>
<evidence type="ECO:0000313" key="5">
    <source>
        <dbReference type="EMBL" id="TNC19392.1"/>
    </source>
</evidence>
<evidence type="ECO:0000313" key="6">
    <source>
        <dbReference type="Proteomes" id="UP000305546"/>
    </source>
</evidence>
<dbReference type="GO" id="GO:0046872">
    <property type="term" value="F:metal ion binding"/>
    <property type="evidence" value="ECO:0007669"/>
    <property type="project" value="UniProtKB-KW"/>
</dbReference>
<dbReference type="GO" id="GO:0051536">
    <property type="term" value="F:iron-sulfur cluster binding"/>
    <property type="evidence" value="ECO:0007669"/>
    <property type="project" value="UniProtKB-KW"/>
</dbReference>
<dbReference type="InterPro" id="IPR006963">
    <property type="entry name" value="Mopterin_OxRdtase_4Fe-4S_dom"/>
</dbReference>